<evidence type="ECO:0000256" key="3">
    <source>
        <dbReference type="ARBA" id="ARBA00022692"/>
    </source>
</evidence>
<dbReference type="SUPFAM" id="SSF161070">
    <property type="entry name" value="SNF-like"/>
    <property type="match status" value="1"/>
</dbReference>
<feature type="binding site" evidence="6">
    <location>
        <position position="445"/>
    </location>
    <ligand>
        <name>Na(+)</name>
        <dbReference type="ChEBI" id="CHEBI:29101"/>
        <label>1</label>
    </ligand>
</feature>
<feature type="transmembrane region" description="Helical" evidence="9">
    <location>
        <begin position="345"/>
        <end position="362"/>
    </location>
</feature>
<evidence type="ECO:0000256" key="8">
    <source>
        <dbReference type="SAM" id="MobiDB-lite"/>
    </source>
</evidence>
<dbReference type="Pfam" id="PF00209">
    <property type="entry name" value="SNF"/>
    <property type="match status" value="1"/>
</dbReference>
<organism evidence="10 11">
    <name type="scientific">Lymnaea stagnalis</name>
    <name type="common">Great pond snail</name>
    <name type="synonym">Helix stagnalis</name>
    <dbReference type="NCBI Taxonomy" id="6523"/>
    <lineage>
        <taxon>Eukaryota</taxon>
        <taxon>Metazoa</taxon>
        <taxon>Spiralia</taxon>
        <taxon>Lophotrochozoa</taxon>
        <taxon>Mollusca</taxon>
        <taxon>Gastropoda</taxon>
        <taxon>Heterobranchia</taxon>
        <taxon>Euthyneura</taxon>
        <taxon>Panpulmonata</taxon>
        <taxon>Hygrophila</taxon>
        <taxon>Lymnaeoidea</taxon>
        <taxon>Lymnaeidae</taxon>
        <taxon>Lymnaea</taxon>
    </lineage>
</organism>
<dbReference type="GO" id="GO:0046872">
    <property type="term" value="F:metal ion binding"/>
    <property type="evidence" value="ECO:0007669"/>
    <property type="project" value="UniProtKB-KW"/>
</dbReference>
<feature type="compositionally biased region" description="Polar residues" evidence="8">
    <location>
        <begin position="35"/>
        <end position="55"/>
    </location>
</feature>
<evidence type="ECO:0000256" key="4">
    <source>
        <dbReference type="ARBA" id="ARBA00022989"/>
    </source>
</evidence>
<keyword evidence="6" id="KW-0479">Metal-binding</keyword>
<evidence type="ECO:0000313" key="11">
    <source>
        <dbReference type="Proteomes" id="UP001497497"/>
    </source>
</evidence>
<dbReference type="PRINTS" id="PR00176">
    <property type="entry name" value="NANEUSMPORT"/>
</dbReference>
<evidence type="ECO:0000256" key="7">
    <source>
        <dbReference type="PIRSR" id="PIRSR600175-2"/>
    </source>
</evidence>
<evidence type="ECO:0000256" key="5">
    <source>
        <dbReference type="ARBA" id="ARBA00023136"/>
    </source>
</evidence>
<name>A0AAV2H0Y9_LYMST</name>
<dbReference type="PROSITE" id="PS50267">
    <property type="entry name" value="NA_NEUROTRAN_SYMP_3"/>
    <property type="match status" value="1"/>
</dbReference>
<protein>
    <recommendedName>
        <fullName evidence="12">Transporter</fullName>
    </recommendedName>
</protein>
<gene>
    <name evidence="10" type="ORF">GSLYS_00000394001</name>
</gene>
<feature type="transmembrane region" description="Helical" evidence="9">
    <location>
        <begin position="586"/>
        <end position="609"/>
    </location>
</feature>
<dbReference type="GO" id="GO:0005886">
    <property type="term" value="C:plasma membrane"/>
    <property type="evidence" value="ECO:0007669"/>
    <property type="project" value="TreeGrafter"/>
</dbReference>
<dbReference type="GO" id="GO:0015375">
    <property type="term" value="F:glycine:sodium symporter activity"/>
    <property type="evidence" value="ECO:0007669"/>
    <property type="project" value="TreeGrafter"/>
</dbReference>
<feature type="transmembrane region" description="Helical" evidence="9">
    <location>
        <begin position="141"/>
        <end position="162"/>
    </location>
</feature>
<feature type="binding site" evidence="6">
    <location>
        <position position="380"/>
    </location>
    <ligand>
        <name>Na(+)</name>
        <dbReference type="ChEBI" id="CHEBI:29101"/>
        <label>1</label>
    </ligand>
</feature>
<keyword evidence="7" id="KW-1015">Disulfide bond</keyword>
<feature type="binding site" evidence="6">
    <location>
        <position position="86"/>
    </location>
    <ligand>
        <name>Na(+)</name>
        <dbReference type="ChEBI" id="CHEBI:29101"/>
        <label>1</label>
    </ligand>
</feature>
<dbReference type="PANTHER" id="PTHR11616:SF240">
    <property type="entry name" value="BLOATED TUBULES, ISOFORM B-RELATED"/>
    <property type="match status" value="1"/>
</dbReference>
<dbReference type="AlphaFoldDB" id="A0AAV2H0Y9"/>
<feature type="transmembrane region" description="Helical" evidence="9">
    <location>
        <begin position="265"/>
        <end position="283"/>
    </location>
</feature>
<sequence length="708" mass="79118">MDDSESDISTVFSNSSLAYTISETDLVSDWLDGKSPSSVRSPRNSINSDDSSQLQELGCGGEDRGGCSERMEYILYMMGQSCGLGNIWRFPHLCYRNGGGSFLISYILLLVLMGFPIVYLEASLGQFCSKGPAKCWDFAPLFKGVGVAMIVVSILIGIYYHVVVAWAQYYLFASFTGKLPWSDCNNPDWNTDGCSQKWPVVTCAEGLIKMMNGTCYKAEKFTGIWNASLLHVTSGQKLITPAEEYWTNNILTTSSGLFQPGTPRWPLALSLLLAWVITFLCLLKGFRSTGKVLYVTALLPYLVLSIFFVRGLTLDSASDGILFYLVPDLQVFTTSQVWRDAANQIFYSLGPCWGGLVTLASYKRFKSNTLRDTLTMSAGNTLVSLIGGLIIFSYLGHMAAGLQVDVSSAVTQGPGLTFIVYSEAVNKFPLPPLWSILFFIILIMLEMDSRFALVATILTSITDQWPRCRQQKTILILVICIVFFFLGLPLTTNGGIYMLNLMDTFSSSWSLLIIGLTEVLGLSYIYGCDRFLQDMKLMLGYEPSLWWKICWMCISPLVILIIFLFACIDYKSTNYGSYTYPPTGEVIGWLMVLASLVWIPACALYKVILEDEGKSILEKLRLQSIPNEYWGPALVKHRQKVTYVKDFVPDPEGDKKRRQAYVNQAFTLDSTFSSSHDHGIWWSDASSTTMSWDNHLMFTSNVSLETSV</sequence>
<feature type="transmembrane region" description="Helical" evidence="9">
    <location>
        <begin position="374"/>
        <end position="395"/>
    </location>
</feature>
<evidence type="ECO:0008006" key="12">
    <source>
        <dbReference type="Google" id="ProtNLM"/>
    </source>
</evidence>
<keyword evidence="11" id="KW-1185">Reference proteome</keyword>
<reference evidence="10 11" key="1">
    <citation type="submission" date="2024-04" db="EMBL/GenBank/DDBJ databases">
        <authorList>
            <consortium name="Genoscope - CEA"/>
            <person name="William W."/>
        </authorList>
    </citation>
    <scope>NUCLEOTIDE SEQUENCE [LARGE SCALE GENOMIC DNA]</scope>
</reference>
<feature type="binding site" evidence="6">
    <location>
        <position position="79"/>
    </location>
    <ligand>
        <name>Na(+)</name>
        <dbReference type="ChEBI" id="CHEBI:29101"/>
        <label>1</label>
    </ligand>
</feature>
<accession>A0AAV2H0Y9</accession>
<dbReference type="PANTHER" id="PTHR11616">
    <property type="entry name" value="SODIUM/CHLORIDE DEPENDENT TRANSPORTER"/>
    <property type="match status" value="1"/>
</dbReference>
<keyword evidence="3 9" id="KW-0812">Transmembrane</keyword>
<feature type="transmembrane region" description="Helical" evidence="9">
    <location>
        <begin position="473"/>
        <end position="499"/>
    </location>
</feature>
<keyword evidence="2" id="KW-0813">Transport</keyword>
<proteinExistence type="predicted"/>
<feature type="transmembrane region" description="Helical" evidence="9">
    <location>
        <begin position="545"/>
        <end position="566"/>
    </location>
</feature>
<dbReference type="Proteomes" id="UP001497497">
    <property type="component" value="Unassembled WGS sequence"/>
</dbReference>
<evidence type="ECO:0000256" key="2">
    <source>
        <dbReference type="ARBA" id="ARBA00022448"/>
    </source>
</evidence>
<feature type="disulfide bond" evidence="7">
    <location>
        <begin position="184"/>
        <end position="194"/>
    </location>
</feature>
<feature type="transmembrane region" description="Helical" evidence="9">
    <location>
        <begin position="292"/>
        <end position="312"/>
    </location>
</feature>
<evidence type="ECO:0000256" key="1">
    <source>
        <dbReference type="ARBA" id="ARBA00004141"/>
    </source>
</evidence>
<feature type="binding site" evidence="6">
    <location>
        <position position="348"/>
    </location>
    <ligand>
        <name>Na(+)</name>
        <dbReference type="ChEBI" id="CHEBI:29101"/>
        <label>1</label>
    </ligand>
</feature>
<evidence type="ECO:0000313" key="10">
    <source>
        <dbReference type="EMBL" id="CAL1526217.1"/>
    </source>
</evidence>
<keyword evidence="4 9" id="KW-1133">Transmembrane helix</keyword>
<feature type="binding site" evidence="6">
    <location>
        <position position="448"/>
    </location>
    <ligand>
        <name>Na(+)</name>
        <dbReference type="ChEBI" id="CHEBI:29101"/>
        <label>1</label>
    </ligand>
</feature>
<feature type="binding site" evidence="6">
    <location>
        <position position="449"/>
    </location>
    <ligand>
        <name>Na(+)</name>
        <dbReference type="ChEBI" id="CHEBI:29101"/>
        <label>1</label>
    </ligand>
</feature>
<keyword evidence="5 9" id="KW-0472">Membrane</keyword>
<feature type="region of interest" description="Disordered" evidence="8">
    <location>
        <begin position="35"/>
        <end position="60"/>
    </location>
</feature>
<comment type="caution">
    <text evidence="10">The sequence shown here is derived from an EMBL/GenBank/DDBJ whole genome shotgun (WGS) entry which is preliminary data.</text>
</comment>
<keyword evidence="6" id="KW-0915">Sodium</keyword>
<evidence type="ECO:0000256" key="9">
    <source>
        <dbReference type="SAM" id="Phobius"/>
    </source>
</evidence>
<feature type="transmembrane region" description="Helical" evidence="9">
    <location>
        <begin position="102"/>
        <end position="120"/>
    </location>
</feature>
<dbReference type="InterPro" id="IPR037272">
    <property type="entry name" value="SNS_sf"/>
</dbReference>
<dbReference type="EMBL" id="CAXITT010000003">
    <property type="protein sequence ID" value="CAL1526217.1"/>
    <property type="molecule type" value="Genomic_DNA"/>
</dbReference>
<feature type="transmembrane region" description="Helical" evidence="9">
    <location>
        <begin position="505"/>
        <end position="525"/>
    </location>
</feature>
<dbReference type="InterPro" id="IPR000175">
    <property type="entry name" value="Na/ntran_symport"/>
</dbReference>
<evidence type="ECO:0000256" key="6">
    <source>
        <dbReference type="PIRSR" id="PIRSR600175-1"/>
    </source>
</evidence>
<comment type="subcellular location">
    <subcellularLocation>
        <location evidence="1">Membrane</location>
        <topology evidence="1">Multi-pass membrane protein</topology>
    </subcellularLocation>
</comment>
<feature type="transmembrane region" description="Helical" evidence="9">
    <location>
        <begin position="436"/>
        <end position="461"/>
    </location>
</feature>